<organism evidence="1">
    <name type="scientific">marine sediment metagenome</name>
    <dbReference type="NCBI Taxonomy" id="412755"/>
    <lineage>
        <taxon>unclassified sequences</taxon>
        <taxon>metagenomes</taxon>
        <taxon>ecological metagenomes</taxon>
    </lineage>
</organism>
<name>X1S450_9ZZZZ</name>
<reference evidence="1" key="1">
    <citation type="journal article" date="2014" name="Front. Microbiol.">
        <title>High frequency of phylogenetically diverse reductive dehalogenase-homologous genes in deep subseafloor sedimentary metagenomes.</title>
        <authorList>
            <person name="Kawai M."/>
            <person name="Futagami T."/>
            <person name="Toyoda A."/>
            <person name="Takaki Y."/>
            <person name="Nishi S."/>
            <person name="Hori S."/>
            <person name="Arai W."/>
            <person name="Tsubouchi T."/>
            <person name="Morono Y."/>
            <person name="Uchiyama I."/>
            <person name="Ito T."/>
            <person name="Fujiyama A."/>
            <person name="Inagaki F."/>
            <person name="Takami H."/>
        </authorList>
    </citation>
    <scope>NUCLEOTIDE SEQUENCE</scope>
    <source>
        <strain evidence="1">Expedition CK06-06</strain>
    </source>
</reference>
<sequence length="35" mass="4222">KRGDKKKNPKRIYSDGEKEFRDSLMKRIIWKVITG</sequence>
<evidence type="ECO:0000313" key="1">
    <source>
        <dbReference type="EMBL" id="GAI87817.1"/>
    </source>
</evidence>
<dbReference type="AlphaFoldDB" id="X1S450"/>
<protein>
    <submittedName>
        <fullName evidence="1">Uncharacterized protein</fullName>
    </submittedName>
</protein>
<proteinExistence type="predicted"/>
<dbReference type="EMBL" id="BARW01007519">
    <property type="protein sequence ID" value="GAI87817.1"/>
    <property type="molecule type" value="Genomic_DNA"/>
</dbReference>
<comment type="caution">
    <text evidence="1">The sequence shown here is derived from an EMBL/GenBank/DDBJ whole genome shotgun (WGS) entry which is preliminary data.</text>
</comment>
<gene>
    <name evidence="1" type="ORF">S12H4_15622</name>
</gene>
<feature type="non-terminal residue" evidence="1">
    <location>
        <position position="1"/>
    </location>
</feature>
<accession>X1S450</accession>